<dbReference type="SMART" id="SM01318">
    <property type="entry name" value="SVWC"/>
    <property type="match status" value="1"/>
</dbReference>
<dbReference type="Pfam" id="PF15430">
    <property type="entry name" value="SVWC"/>
    <property type="match status" value="1"/>
</dbReference>
<dbReference type="AlphaFoldDB" id="A0A7R9DFW2"/>
<feature type="domain" description="Single" evidence="3">
    <location>
        <begin position="65"/>
        <end position="136"/>
    </location>
</feature>
<organism evidence="4">
    <name type="scientific">Timema poppense</name>
    <name type="common">Walking stick</name>
    <dbReference type="NCBI Taxonomy" id="170557"/>
    <lineage>
        <taxon>Eukaryota</taxon>
        <taxon>Metazoa</taxon>
        <taxon>Ecdysozoa</taxon>
        <taxon>Arthropoda</taxon>
        <taxon>Hexapoda</taxon>
        <taxon>Insecta</taxon>
        <taxon>Pterygota</taxon>
        <taxon>Neoptera</taxon>
        <taxon>Polyneoptera</taxon>
        <taxon>Phasmatodea</taxon>
        <taxon>Timematodea</taxon>
        <taxon>Timematoidea</taxon>
        <taxon>Timematidae</taxon>
        <taxon>Timema</taxon>
    </lineage>
</organism>
<evidence type="ECO:0000256" key="2">
    <source>
        <dbReference type="ARBA" id="ARBA00022525"/>
    </source>
</evidence>
<gene>
    <name evidence="4" type="ORF">TPSB3V08_LOCUS9363</name>
</gene>
<dbReference type="InterPro" id="IPR029277">
    <property type="entry name" value="SVWC_dom"/>
</dbReference>
<keyword evidence="2" id="KW-0964">Secreted</keyword>
<reference evidence="4" key="1">
    <citation type="submission" date="2020-11" db="EMBL/GenBank/DDBJ databases">
        <authorList>
            <person name="Tran Van P."/>
        </authorList>
    </citation>
    <scope>NUCLEOTIDE SEQUENCE</scope>
</reference>
<dbReference type="GO" id="GO:0005576">
    <property type="term" value="C:extracellular region"/>
    <property type="evidence" value="ECO:0007669"/>
    <property type="project" value="UniProtKB-SubCell"/>
</dbReference>
<evidence type="ECO:0000256" key="1">
    <source>
        <dbReference type="ARBA" id="ARBA00004613"/>
    </source>
</evidence>
<proteinExistence type="predicted"/>
<evidence type="ECO:0000313" key="4">
    <source>
        <dbReference type="EMBL" id="CAD7413964.1"/>
    </source>
</evidence>
<accession>A0A7R9DFW2</accession>
<protein>
    <recommendedName>
        <fullName evidence="3">Single domain-containing protein</fullName>
    </recommendedName>
</protein>
<sequence>MDEVCVKTVAIHAVWRNSRKFPVTQGEVSFLQLWLPDSSPMASLVLTDSSQLTSDTQHLDFPGMCYDKYGDVFHEEGANWFDNVNCVKYTCRQDYDDNHMVVVTNGCLQLDAKPPCKIRYGNERAKYPGCCKKVWCPDTRRYMYQRYLLNNNNNNHRY</sequence>
<name>A0A7R9DFW2_TIMPO</name>
<dbReference type="EMBL" id="OD007394">
    <property type="protein sequence ID" value="CAD7413964.1"/>
    <property type="molecule type" value="Genomic_DNA"/>
</dbReference>
<evidence type="ECO:0000259" key="3">
    <source>
        <dbReference type="SMART" id="SM01318"/>
    </source>
</evidence>
<comment type="subcellular location">
    <subcellularLocation>
        <location evidence="1">Secreted</location>
    </subcellularLocation>
</comment>